<dbReference type="AlphaFoldDB" id="A0A369JQY1"/>
<dbReference type="InParanoid" id="A0A369JQY1"/>
<protein>
    <recommendedName>
        <fullName evidence="3">F-box domain-containing protein</fullName>
    </recommendedName>
</protein>
<dbReference type="Proteomes" id="UP000076154">
    <property type="component" value="Unassembled WGS sequence"/>
</dbReference>
<sequence>MPRDAIDERASAADVKSAFEGNLISALLDTNHDVLAVQLCHDINVATSSGGRGLEINLLTPAKHSVIDDEIARVQAILDKLQEQRTCLVSRIARINSAIAPYKKLSPELLADIFLYCIDPPLYLPPGASGAESSKIALSLELVYSLWRQVAVGTRKLWDNISVHYPYNREKNWLLKSDRVTAFAHGILSRGTRRIRVFMFPIGLPIARNPVGELLFPFSQQLSHIRINCSFSVLRPFLESPPGSFDALQSFALDVHRLDSTAVHPPQQITVFGRNPNLSELDLQSDNVRGLSRLFRSTSGLLWSRLTRLSFRDTVTGVSFTTAHSILSLCTSLIHCSFDLLNESILSVTATTSQATGSIIHDCLETLVLVSGSGGGNVTQFLKKLTLPSLKIFDISSSDGNWLPVFAALVTRSGCSLSSLTLRYASLSEGELEPLLASVSPTLEYLSFHATQLPDSMLERIPQEFLPRLKSLMCT</sequence>
<organism evidence="1 2">
    <name type="scientific">Hypsizygus marmoreus</name>
    <name type="common">White beech mushroom</name>
    <name type="synonym">Agaricus marmoreus</name>
    <dbReference type="NCBI Taxonomy" id="39966"/>
    <lineage>
        <taxon>Eukaryota</taxon>
        <taxon>Fungi</taxon>
        <taxon>Dikarya</taxon>
        <taxon>Basidiomycota</taxon>
        <taxon>Agaricomycotina</taxon>
        <taxon>Agaricomycetes</taxon>
        <taxon>Agaricomycetidae</taxon>
        <taxon>Agaricales</taxon>
        <taxon>Tricholomatineae</taxon>
        <taxon>Lyophyllaceae</taxon>
        <taxon>Hypsizygus</taxon>
    </lineage>
</organism>
<comment type="caution">
    <text evidence="1">The sequence shown here is derived from an EMBL/GenBank/DDBJ whole genome shotgun (WGS) entry which is preliminary data.</text>
</comment>
<evidence type="ECO:0008006" key="3">
    <source>
        <dbReference type="Google" id="ProtNLM"/>
    </source>
</evidence>
<keyword evidence="2" id="KW-1185">Reference proteome</keyword>
<dbReference type="SUPFAM" id="SSF52047">
    <property type="entry name" value="RNI-like"/>
    <property type="match status" value="1"/>
</dbReference>
<dbReference type="InterPro" id="IPR032675">
    <property type="entry name" value="LRR_dom_sf"/>
</dbReference>
<gene>
    <name evidence="1" type="ORF">Hypma_011090</name>
</gene>
<reference evidence="1" key="1">
    <citation type="submission" date="2018-04" db="EMBL/GenBank/DDBJ databases">
        <title>Whole genome sequencing of Hypsizygus marmoreus.</title>
        <authorList>
            <person name="Choi I.-G."/>
            <person name="Min B."/>
            <person name="Kim J.-G."/>
            <person name="Kim S."/>
            <person name="Oh Y.-L."/>
            <person name="Kong W.-S."/>
            <person name="Park H."/>
            <person name="Jeong J."/>
            <person name="Song E.-S."/>
        </authorList>
    </citation>
    <scope>NUCLEOTIDE SEQUENCE [LARGE SCALE GENOMIC DNA]</scope>
    <source>
        <strain evidence="1">51987-8</strain>
    </source>
</reference>
<dbReference type="OrthoDB" id="3004750at2759"/>
<evidence type="ECO:0000313" key="1">
    <source>
        <dbReference type="EMBL" id="RDB21764.1"/>
    </source>
</evidence>
<name>A0A369JQY1_HYPMA</name>
<dbReference type="EMBL" id="LUEZ02000053">
    <property type="protein sequence ID" value="RDB21764.1"/>
    <property type="molecule type" value="Genomic_DNA"/>
</dbReference>
<evidence type="ECO:0000313" key="2">
    <source>
        <dbReference type="Proteomes" id="UP000076154"/>
    </source>
</evidence>
<proteinExistence type="predicted"/>
<dbReference type="Gene3D" id="3.80.10.10">
    <property type="entry name" value="Ribonuclease Inhibitor"/>
    <property type="match status" value="1"/>
</dbReference>
<accession>A0A369JQY1</accession>